<feature type="coiled-coil region" evidence="1">
    <location>
        <begin position="45"/>
        <end position="76"/>
    </location>
</feature>
<dbReference type="AlphaFoldDB" id="A0A8S1RNT8"/>
<sequence length="174" mass="21282">MKIRIQEILKKTCYFIILRINRIKCKKNIQQQQQQQQQQQYYYYYHQEELKNLKLNENINQELQNINQNLKLQNKKQNYLDQKVKRMLLADETTLIIIYYFNVIQQISYQILQSYISIYYIRNTKFTGLKPSQRTILKQETVKQNFKLPSSQGTFITPKLFVINEYNKYSNNPF</sequence>
<protein>
    <submittedName>
        <fullName evidence="2">Uncharacterized protein</fullName>
    </submittedName>
</protein>
<evidence type="ECO:0000256" key="1">
    <source>
        <dbReference type="SAM" id="Coils"/>
    </source>
</evidence>
<dbReference type="EMBL" id="CAJJDN010000203">
    <property type="protein sequence ID" value="CAD8128992.1"/>
    <property type="molecule type" value="Genomic_DNA"/>
</dbReference>
<gene>
    <name evidence="2" type="ORF">PSON_ATCC_30995.1.T2030006</name>
</gene>
<keyword evidence="3" id="KW-1185">Reference proteome</keyword>
<dbReference type="Proteomes" id="UP000692954">
    <property type="component" value="Unassembled WGS sequence"/>
</dbReference>
<evidence type="ECO:0000313" key="2">
    <source>
        <dbReference type="EMBL" id="CAD8128992.1"/>
    </source>
</evidence>
<name>A0A8S1RNT8_9CILI</name>
<organism evidence="2 3">
    <name type="scientific">Paramecium sonneborni</name>
    <dbReference type="NCBI Taxonomy" id="65129"/>
    <lineage>
        <taxon>Eukaryota</taxon>
        <taxon>Sar</taxon>
        <taxon>Alveolata</taxon>
        <taxon>Ciliophora</taxon>
        <taxon>Intramacronucleata</taxon>
        <taxon>Oligohymenophorea</taxon>
        <taxon>Peniculida</taxon>
        <taxon>Parameciidae</taxon>
        <taxon>Paramecium</taxon>
    </lineage>
</organism>
<evidence type="ECO:0000313" key="3">
    <source>
        <dbReference type="Proteomes" id="UP000692954"/>
    </source>
</evidence>
<reference evidence="2" key="1">
    <citation type="submission" date="2021-01" db="EMBL/GenBank/DDBJ databases">
        <authorList>
            <consortium name="Genoscope - CEA"/>
            <person name="William W."/>
        </authorList>
    </citation>
    <scope>NUCLEOTIDE SEQUENCE</scope>
</reference>
<comment type="caution">
    <text evidence="2">The sequence shown here is derived from an EMBL/GenBank/DDBJ whole genome shotgun (WGS) entry which is preliminary data.</text>
</comment>
<keyword evidence="1" id="KW-0175">Coiled coil</keyword>
<accession>A0A8S1RNT8</accession>
<proteinExistence type="predicted"/>